<dbReference type="InterPro" id="IPR015943">
    <property type="entry name" value="WD40/YVTN_repeat-like_dom_sf"/>
</dbReference>
<dbReference type="Proteomes" id="UP000663623">
    <property type="component" value="Chromosome"/>
</dbReference>
<name>A0ABM7NNQ1_9FIRM</name>
<keyword evidence="2" id="KW-1185">Reference proteome</keyword>
<dbReference type="EMBL" id="AP024480">
    <property type="protein sequence ID" value="BCS81770.1"/>
    <property type="molecule type" value="Genomic_DNA"/>
</dbReference>
<evidence type="ECO:0000313" key="2">
    <source>
        <dbReference type="Proteomes" id="UP000663623"/>
    </source>
</evidence>
<accession>A0ABM7NNQ1</accession>
<protein>
    <submittedName>
        <fullName evidence="1">Uncharacterized protein</fullName>
    </submittedName>
</protein>
<reference evidence="1 2" key="1">
    <citation type="submission" date="2021-02" db="EMBL/GenBank/DDBJ databases">
        <title>Nitrogen-fixing ability and nitrogen fixation related genes of thermophilic fermentative bacteria in the genus Caldicellulosiruptor.</title>
        <authorList>
            <person name="Chen Y."/>
            <person name="Nishihara A."/>
            <person name="Haruta S."/>
        </authorList>
    </citation>
    <scope>NUCLEOTIDE SEQUENCE [LARGE SCALE GENOMIC DNA]</scope>
    <source>
        <strain evidence="1 2">YA01</strain>
    </source>
</reference>
<sequence>MIKMKKIFLILFNIVLLLSLQYGFANSLSNNQKYTLKVIPKIKYIKTFENLAGDPFRIVKSTTDLGFVTVGVISGSGTISGGFIQNCNVIISKWNADGQLKWQRIFGGKGDDVPYFLETLRDGGIVVVGTTTSKDGDLKGLAKGDKDAFIIRYDKTGRLVWKSVFGGKGCDEFKMVVESVDGGFIVVGSSNSIDGDLKGLSKGESDALIVKYDRKGKIQWKKTFGGSNIDYFNFIISMDDKSYVAVGNVLSVDKDIRNLKKDTDKYRGDVLITKWDDKGNLLWKKVFGGTGDEMVNTVVRHKTGIIMSINVSICKGGDIKKFTGLDNYVRGDLLLKYDSKGQITNAKLFKKGVETILPLPNGSFIVGANYEIDRSEKGIYIYKTDLKFNIQWERCFGGSDTDILKDIALTEKGNIILSISTTSQDGDFAPQTQIDFDKKYFNAGIIKLDKNGNIIWKKVFGGSNYDSFYSILHCTEKNIIVSGDTNSYDGNFDNRITQKHFSHPIPIIVSIEEEILRNIEWVKLFGGENNDVFTSGVSFNNSELIVVGYSSSFYEDLKELRRNIPGNTTIGLILRFNKNGQVIWKKSIFGDEYCLINQLNYVIKTSDNNFIAIGSVEQYNNRPSYGLILKFDKDGNILWRKSIGNDMKGHNSSELTVFSSVIETLDGGLVIGGQLFGKAAILKLNSNGDVEWIKYIHQDSKHGCIEKVTKLQNGSIVAVGWVTAKERDWKSSYGGDCEGFIGLFDLKGNVLWEKLFKGTGDDRFLSVTVTAKDEIFVVGDSSSKDLDMYDVVKKSSHLITDDCPDGIIVKYDSKGNVIWKKIFGGSRKDSFKDIIFNGDIIMAVGLSDSINGDLTDLVDMGLKREWNEIWGDIVLVAYYSNGDIIWKTLISGKRCDKPFKIIQDGEDSYVILGSTSSEDGDFDCINQGLDDAFILKLRLSNQLR</sequence>
<proteinExistence type="predicted"/>
<organism evidence="1 2">
    <name type="scientific">Caldicellulosiruptor diazotrophicus</name>
    <dbReference type="NCBI Taxonomy" id="2806205"/>
    <lineage>
        <taxon>Bacteria</taxon>
        <taxon>Bacillati</taxon>
        <taxon>Bacillota</taxon>
        <taxon>Bacillota incertae sedis</taxon>
        <taxon>Caldicellulosiruptorales</taxon>
        <taxon>Caldicellulosiruptoraceae</taxon>
        <taxon>Caldicellulosiruptor</taxon>
    </lineage>
</organism>
<dbReference type="SUPFAM" id="SSF50998">
    <property type="entry name" value="Quinoprotein alcohol dehydrogenase-like"/>
    <property type="match status" value="2"/>
</dbReference>
<dbReference type="InterPro" id="IPR011047">
    <property type="entry name" value="Quinoprotein_ADH-like_sf"/>
</dbReference>
<gene>
    <name evidence="1" type="ORF">CaldiYA01_17300</name>
</gene>
<dbReference type="Gene3D" id="2.130.10.10">
    <property type="entry name" value="YVTN repeat-like/Quinoprotein amine dehydrogenase"/>
    <property type="match status" value="1"/>
</dbReference>
<dbReference type="PANTHER" id="PTHR42754">
    <property type="entry name" value="ENDOGLUCANASE"/>
    <property type="match status" value="1"/>
</dbReference>
<evidence type="ECO:0000313" key="1">
    <source>
        <dbReference type="EMBL" id="BCS81770.1"/>
    </source>
</evidence>
<dbReference type="PANTHER" id="PTHR42754:SF1">
    <property type="entry name" value="LIPOPROTEIN"/>
    <property type="match status" value="1"/>
</dbReference>